<dbReference type="EMBL" id="CYKH01002197">
    <property type="protein sequence ID" value="CUI15530.1"/>
    <property type="molecule type" value="Genomic_DNA"/>
</dbReference>
<dbReference type="InterPro" id="IPR000979">
    <property type="entry name" value="Phosphodiesterase_MJ0936/Vps29"/>
</dbReference>
<evidence type="ECO:0000256" key="4">
    <source>
        <dbReference type="ARBA" id="ARBA00022723"/>
    </source>
</evidence>
<keyword evidence="4" id="KW-0479">Metal-binding</keyword>
<dbReference type="InterPro" id="IPR029052">
    <property type="entry name" value="Metallo-depent_PP-like"/>
</dbReference>
<dbReference type="AlphaFoldDB" id="A0A0S4KLN9"/>
<keyword evidence="3" id="KW-0813">Transport</keyword>
<dbReference type="GO" id="GO:0042147">
    <property type="term" value="P:retrograde transport, endosome to Golgi"/>
    <property type="evidence" value="ECO:0007669"/>
    <property type="project" value="InterPro"/>
</dbReference>
<dbReference type="VEuPathDB" id="TriTrypDB:BSAL_45125"/>
<dbReference type="GO" id="GO:0030904">
    <property type="term" value="C:retromer complex"/>
    <property type="evidence" value="ECO:0007669"/>
    <property type="project" value="InterPro"/>
</dbReference>
<dbReference type="GO" id="GO:0005829">
    <property type="term" value="C:cytosol"/>
    <property type="evidence" value="ECO:0007669"/>
    <property type="project" value="GOC"/>
</dbReference>
<dbReference type="Gene3D" id="3.60.21.10">
    <property type="match status" value="1"/>
</dbReference>
<dbReference type="Pfam" id="PF12850">
    <property type="entry name" value="Metallophos_2"/>
    <property type="match status" value="1"/>
</dbReference>
<dbReference type="SUPFAM" id="SSF56300">
    <property type="entry name" value="Metallo-dependent phosphatases"/>
    <property type="match status" value="1"/>
</dbReference>
<protein>
    <recommendedName>
        <fullName evidence="2 7">Vacuolar protein sorting-associated protein 29</fullName>
    </recommendedName>
</protein>
<keyword evidence="10" id="KW-1185">Reference proteome</keyword>
<reference evidence="10" key="1">
    <citation type="submission" date="2015-09" db="EMBL/GenBank/DDBJ databases">
        <authorList>
            <consortium name="Pathogen Informatics"/>
        </authorList>
    </citation>
    <scope>NUCLEOTIDE SEQUENCE [LARGE SCALE GENOMIC DNA]</scope>
    <source>
        <strain evidence="10">Lake Konstanz</strain>
    </source>
</reference>
<dbReference type="GO" id="GO:0015031">
    <property type="term" value="P:protein transport"/>
    <property type="evidence" value="ECO:0007669"/>
    <property type="project" value="UniProtKB-KW"/>
</dbReference>
<dbReference type="InterPro" id="IPR020935">
    <property type="entry name" value="PdiEstase_YfcE_CS"/>
</dbReference>
<evidence type="ECO:0000256" key="6">
    <source>
        <dbReference type="ARBA" id="ARBA00022927"/>
    </source>
</evidence>
<dbReference type="OMA" id="VRGNMDY"/>
<keyword evidence="5" id="KW-0378">Hydrolase</keyword>
<gene>
    <name evidence="9" type="ORF">BSAL_45125</name>
</gene>
<dbReference type="PROSITE" id="PS01269">
    <property type="entry name" value="UPF0025"/>
    <property type="match status" value="1"/>
</dbReference>
<evidence type="ECO:0000259" key="8">
    <source>
        <dbReference type="Pfam" id="PF12850"/>
    </source>
</evidence>
<sequence length="185" mass="21142">MVLVLVVGDLHIPNRAANIPEQFRKMFTPGRINLVLITGNCCNKETYEYFKTLTADVHCTQGEFDDWKSDLPETHVMEIEDLRVGLLHGHQVVPWGDKDTLAIWQRKLDVDVLISGHTHQSKTFEFDGKLFINPGSITGAFTPFDCDVPPSFVLMDIKEKTVTVFSYQYAGPDQEMKIRKKVWTK</sequence>
<dbReference type="Proteomes" id="UP000051952">
    <property type="component" value="Unassembled WGS sequence"/>
</dbReference>
<dbReference type="CDD" id="cd07394">
    <property type="entry name" value="MPP_Vps29"/>
    <property type="match status" value="1"/>
</dbReference>
<evidence type="ECO:0000256" key="7">
    <source>
        <dbReference type="RuleBase" id="RU362040"/>
    </source>
</evidence>
<accession>A0A0S4KLN9</accession>
<dbReference type="GO" id="GO:0031410">
    <property type="term" value="C:cytoplasmic vesicle"/>
    <property type="evidence" value="ECO:0007669"/>
    <property type="project" value="UniProtKB-ARBA"/>
</dbReference>
<dbReference type="InterPro" id="IPR024654">
    <property type="entry name" value="Calcineurin-like_PHP_lpxH"/>
</dbReference>
<proteinExistence type="inferred from homology"/>
<keyword evidence="6" id="KW-0653">Protein transport</keyword>
<organism evidence="9 10">
    <name type="scientific">Bodo saltans</name>
    <name type="common">Flagellated protozoan</name>
    <dbReference type="NCBI Taxonomy" id="75058"/>
    <lineage>
        <taxon>Eukaryota</taxon>
        <taxon>Discoba</taxon>
        <taxon>Euglenozoa</taxon>
        <taxon>Kinetoplastea</taxon>
        <taxon>Metakinetoplastina</taxon>
        <taxon>Eubodonida</taxon>
        <taxon>Bodonidae</taxon>
        <taxon>Bodo</taxon>
    </lineage>
</organism>
<dbReference type="InterPro" id="IPR028661">
    <property type="entry name" value="Vps29"/>
</dbReference>
<dbReference type="OrthoDB" id="10258130at2759"/>
<evidence type="ECO:0000256" key="3">
    <source>
        <dbReference type="ARBA" id="ARBA00022448"/>
    </source>
</evidence>
<evidence type="ECO:0000313" key="10">
    <source>
        <dbReference type="Proteomes" id="UP000051952"/>
    </source>
</evidence>
<dbReference type="GO" id="GO:0046872">
    <property type="term" value="F:metal ion binding"/>
    <property type="evidence" value="ECO:0007669"/>
    <property type="project" value="UniProtKB-KW"/>
</dbReference>
<comment type="similarity">
    <text evidence="1 7">Belongs to the VPS29 family.</text>
</comment>
<evidence type="ECO:0000256" key="1">
    <source>
        <dbReference type="ARBA" id="ARBA00005945"/>
    </source>
</evidence>
<name>A0A0S4KLN9_BODSA</name>
<evidence type="ECO:0000256" key="5">
    <source>
        <dbReference type="ARBA" id="ARBA00022801"/>
    </source>
</evidence>
<dbReference type="PANTHER" id="PTHR11124">
    <property type="entry name" value="VACUOLAR SORTING PROTEIN VPS29"/>
    <property type="match status" value="1"/>
</dbReference>
<feature type="domain" description="Calcineurin-like phosphoesterase" evidence="8">
    <location>
        <begin position="4"/>
        <end position="159"/>
    </location>
</feature>
<dbReference type="NCBIfam" id="TIGR00040">
    <property type="entry name" value="yfcE"/>
    <property type="match status" value="1"/>
</dbReference>
<dbReference type="GO" id="GO:0016787">
    <property type="term" value="F:hydrolase activity"/>
    <property type="evidence" value="ECO:0007669"/>
    <property type="project" value="UniProtKB-KW"/>
</dbReference>
<evidence type="ECO:0000256" key="2">
    <source>
        <dbReference type="ARBA" id="ARBA00017767"/>
    </source>
</evidence>
<evidence type="ECO:0000313" key="9">
    <source>
        <dbReference type="EMBL" id="CUI15530.1"/>
    </source>
</evidence>
<dbReference type="FunFam" id="3.60.21.10:FF:000015">
    <property type="entry name" value="Vacuolar protein sorting-associated protein 29"/>
    <property type="match status" value="1"/>
</dbReference>